<dbReference type="EMBL" id="BAUV01000025">
    <property type="protein sequence ID" value="GAE35952.1"/>
    <property type="molecule type" value="Genomic_DNA"/>
</dbReference>
<dbReference type="AlphaFoldDB" id="W4QVP6"/>
<accession>W4QVP6</accession>
<organism evidence="1 2">
    <name type="scientific">Halalkalibacter akibai (strain ATCC 43226 / DSM 21942 / CIP 109018 / JCM 9157 / 1139)</name>
    <name type="common">Bacillus akibai</name>
    <dbReference type="NCBI Taxonomy" id="1236973"/>
    <lineage>
        <taxon>Bacteria</taxon>
        <taxon>Bacillati</taxon>
        <taxon>Bacillota</taxon>
        <taxon>Bacilli</taxon>
        <taxon>Bacillales</taxon>
        <taxon>Bacillaceae</taxon>
        <taxon>Halalkalibacter</taxon>
    </lineage>
</organism>
<evidence type="ECO:0000313" key="1">
    <source>
        <dbReference type="EMBL" id="GAE35952.1"/>
    </source>
</evidence>
<name>W4QVP6_HALA3</name>
<proteinExistence type="predicted"/>
<keyword evidence="2" id="KW-1185">Reference proteome</keyword>
<evidence type="ECO:0000313" key="2">
    <source>
        <dbReference type="Proteomes" id="UP000018896"/>
    </source>
</evidence>
<evidence type="ECO:0008006" key="3">
    <source>
        <dbReference type="Google" id="ProtNLM"/>
    </source>
</evidence>
<protein>
    <recommendedName>
        <fullName evidence="3">ATP-dependent Lon protease</fullName>
    </recommendedName>
</protein>
<sequence length="73" mass="8202">MKLLLSILLASLLGLLIFLGPVGWFLLGAIIVGVLFRSLFLLNDIHKRLSTITKTPDKVEEAYNTYMNESKTH</sequence>
<reference evidence="1 2" key="1">
    <citation type="journal article" date="2014" name="Genome Announc.">
        <title>Draft Genome Sequences of Three Alkaliphilic Bacillus Strains, Bacillus wakoensis JCM 9140T, Bacillus akibai JCM 9157T, and Bacillus hemicellulosilyticus JCM 9152T.</title>
        <authorList>
            <person name="Yuki M."/>
            <person name="Oshima K."/>
            <person name="Suda W."/>
            <person name="Oshida Y."/>
            <person name="Kitamura K."/>
            <person name="Iida T."/>
            <person name="Hattori M."/>
            <person name="Ohkuma M."/>
        </authorList>
    </citation>
    <scope>NUCLEOTIDE SEQUENCE [LARGE SCALE GENOMIC DNA]</scope>
    <source>
        <strain evidence="1 2">JCM 9157</strain>
    </source>
</reference>
<gene>
    <name evidence="1" type="ORF">JCM9157_3095</name>
</gene>
<dbReference type="OrthoDB" id="2456192at2"/>
<dbReference type="RefSeq" id="WP_035665595.1">
    <property type="nucleotide sequence ID" value="NZ_BAUV01000025.1"/>
</dbReference>
<comment type="caution">
    <text evidence="1">The sequence shown here is derived from an EMBL/GenBank/DDBJ whole genome shotgun (WGS) entry which is preliminary data.</text>
</comment>
<dbReference type="eggNOG" id="ENOG5030BV2">
    <property type="taxonomic scope" value="Bacteria"/>
</dbReference>
<dbReference type="Proteomes" id="UP000018896">
    <property type="component" value="Unassembled WGS sequence"/>
</dbReference>